<evidence type="ECO:0000256" key="1">
    <source>
        <dbReference type="ARBA" id="ARBA00004123"/>
    </source>
</evidence>
<accession>A0A9P8QYN3</accession>
<evidence type="ECO:0000256" key="2">
    <source>
        <dbReference type="ARBA" id="ARBA00004584"/>
    </source>
</evidence>
<protein>
    <recommendedName>
        <fullName evidence="9">Mis6 domain-containing protein</fullName>
    </recommendedName>
</protein>
<keyword evidence="6" id="KW-0137">Centromere</keyword>
<gene>
    <name evidence="7" type="ORF">Trco_001132</name>
</gene>
<dbReference type="GO" id="GO:0000070">
    <property type="term" value="P:mitotic sister chromatid segregation"/>
    <property type="evidence" value="ECO:0007669"/>
    <property type="project" value="TreeGrafter"/>
</dbReference>
<evidence type="ECO:0000256" key="3">
    <source>
        <dbReference type="ARBA" id="ARBA00005470"/>
    </source>
</evidence>
<dbReference type="AlphaFoldDB" id="A0A9P8QYN3"/>
<reference evidence="7" key="1">
    <citation type="submission" date="2021-08" db="EMBL/GenBank/DDBJ databases">
        <title>Chromosome-Level Trichoderma cornu-damae using Hi-C Data.</title>
        <authorList>
            <person name="Kim C.S."/>
        </authorList>
    </citation>
    <scope>NUCLEOTIDE SEQUENCE</scope>
    <source>
        <strain evidence="7">KA19-0412C</strain>
    </source>
</reference>
<dbReference type="EMBL" id="JAIWOZ010000001">
    <property type="protein sequence ID" value="KAH6611112.1"/>
    <property type="molecule type" value="Genomic_DNA"/>
</dbReference>
<proteinExistence type="inferred from homology"/>
<dbReference type="OrthoDB" id="6347512at2759"/>
<evidence type="ECO:0008006" key="9">
    <source>
        <dbReference type="Google" id="ProtNLM"/>
    </source>
</evidence>
<evidence type="ECO:0000256" key="6">
    <source>
        <dbReference type="ARBA" id="ARBA00023328"/>
    </source>
</evidence>
<evidence type="ECO:0000256" key="5">
    <source>
        <dbReference type="ARBA" id="ARBA00023242"/>
    </source>
</evidence>
<dbReference type="GO" id="GO:0000939">
    <property type="term" value="C:inner kinetochore"/>
    <property type="evidence" value="ECO:0007669"/>
    <property type="project" value="TreeGrafter"/>
</dbReference>
<keyword evidence="5" id="KW-0539">Nucleus</keyword>
<sequence length="729" mass="80611">MSSSAAEEIGALVRDVAAASKIPAKSRAVSIKPTVATLASLAYENGLLPTELDELIDLLVTPSHLDQASLAALVRNLYPVARVSHHVAIRVIGALGHGKLKPSLNLQAALLKWLIMVHHVLETPAVLAQAYSVLFNLLDTATIRPNVCHLLALITRRKHVRPYRIQALLNLSRQTANDPYLIGLLRVFKDYYPEIILGELVRGKASAFKHPDASWKERLQEIQEAYALQADKGSRVALGGFQVNRPTGRAQGRRVVPTVHTSHVTEVNAVNSVTLEEVENVTSFVQNMDRIELPNQLVAVLADPLLQKLLLLRPNAEAYQRVANWLGSVLQNVLDGDADEATLWEVLDVVKDFVVQSKSVPPVLLSFFARFFQQWNGSGQRGYILQILSYTPLLDFHGKYLLAVPEYELYERILQPLELATLDNAPSSQVDMLALYTHILGHWTAILRSGDPIPAHANASLTALIRHTGKLSLALLQTSPTEPVNIAIIEFYEQAVRLVSDDALKYYIRIELPPSELIYIFLFSSSVATVSRLCDILACYKKGFEMAMSTKARNDGSNRIDALSYDRAYVNLYNGYLMDICNCFWRSRAFSDADTNSHGCMMPRPTISKLTSYVSSVDKTFSLPSMFSLSFSPVLCLQSIHSVRDLEDAAIGGDGSIRTRHAGPVTQTTLSKLAIAGGIQLSWQEYRIEVLRSLGEKHLGGIAELLKNTMTVLKNSMDATPRARAKMSS</sequence>
<comment type="subcellular location">
    <subcellularLocation>
        <location evidence="2">Chromosome</location>
        <location evidence="2">Centromere</location>
    </subcellularLocation>
    <subcellularLocation>
        <location evidence="1">Nucleus</location>
    </subcellularLocation>
</comment>
<dbReference type="GO" id="GO:0034080">
    <property type="term" value="P:CENP-A containing chromatin assembly"/>
    <property type="evidence" value="ECO:0007669"/>
    <property type="project" value="TreeGrafter"/>
</dbReference>
<comment type="similarity">
    <text evidence="3">Belongs to the CENP-I/CTF3 family.</text>
</comment>
<keyword evidence="8" id="KW-1185">Reference proteome</keyword>
<evidence type="ECO:0000313" key="8">
    <source>
        <dbReference type="Proteomes" id="UP000827724"/>
    </source>
</evidence>
<dbReference type="GO" id="GO:0005634">
    <property type="term" value="C:nucleus"/>
    <property type="evidence" value="ECO:0007669"/>
    <property type="project" value="UniProtKB-SubCell"/>
</dbReference>
<evidence type="ECO:0000313" key="7">
    <source>
        <dbReference type="EMBL" id="KAH6611112.1"/>
    </source>
</evidence>
<organism evidence="7 8">
    <name type="scientific">Trichoderma cornu-damae</name>
    <dbReference type="NCBI Taxonomy" id="654480"/>
    <lineage>
        <taxon>Eukaryota</taxon>
        <taxon>Fungi</taxon>
        <taxon>Dikarya</taxon>
        <taxon>Ascomycota</taxon>
        <taxon>Pezizomycotina</taxon>
        <taxon>Sordariomycetes</taxon>
        <taxon>Hypocreomycetidae</taxon>
        <taxon>Hypocreales</taxon>
        <taxon>Hypocreaceae</taxon>
        <taxon>Trichoderma</taxon>
    </lineage>
</organism>
<comment type="caution">
    <text evidence="7">The sequence shown here is derived from an EMBL/GenBank/DDBJ whole genome shotgun (WGS) entry which is preliminary data.</text>
</comment>
<dbReference type="PANTHER" id="PTHR48208">
    <property type="entry name" value="CENTROMERE PROTEIN I"/>
    <property type="match status" value="1"/>
</dbReference>
<keyword evidence="4" id="KW-0158">Chromosome</keyword>
<dbReference type="PANTHER" id="PTHR48208:SF2">
    <property type="entry name" value="CENTROMERE PROTEIN I"/>
    <property type="match status" value="1"/>
</dbReference>
<dbReference type="Proteomes" id="UP000827724">
    <property type="component" value="Unassembled WGS sequence"/>
</dbReference>
<name>A0A9P8QYN3_9HYPO</name>
<dbReference type="InterPro" id="IPR012485">
    <property type="entry name" value="CENP-I"/>
</dbReference>
<evidence type="ECO:0000256" key="4">
    <source>
        <dbReference type="ARBA" id="ARBA00022454"/>
    </source>
</evidence>
<dbReference type="Pfam" id="PF07778">
    <property type="entry name" value="CENP-I"/>
    <property type="match status" value="1"/>
</dbReference>
<dbReference type="CDD" id="cd22647">
    <property type="entry name" value="CTF3_NTD_HEAT"/>
    <property type="match status" value="1"/>
</dbReference>